<reference evidence="2" key="1">
    <citation type="submission" date="2021-01" db="EMBL/GenBank/DDBJ databases">
        <title>Whole genome shotgun sequence of Planobispora rosea NBRC 15558.</title>
        <authorList>
            <person name="Komaki H."/>
            <person name="Tamura T."/>
        </authorList>
    </citation>
    <scope>NUCLEOTIDE SEQUENCE</scope>
    <source>
        <strain evidence="2">NBRC 15558</strain>
    </source>
</reference>
<accession>A0A8J3WE02</accession>
<organism evidence="2 3">
    <name type="scientific">Planobispora rosea</name>
    <dbReference type="NCBI Taxonomy" id="35762"/>
    <lineage>
        <taxon>Bacteria</taxon>
        <taxon>Bacillati</taxon>
        <taxon>Actinomycetota</taxon>
        <taxon>Actinomycetes</taxon>
        <taxon>Streptosporangiales</taxon>
        <taxon>Streptosporangiaceae</taxon>
        <taxon>Planobispora</taxon>
    </lineage>
</organism>
<dbReference type="RefSeq" id="WP_068923326.1">
    <property type="nucleotide sequence ID" value="NZ_BMQP01000014.1"/>
</dbReference>
<dbReference type="Proteomes" id="UP000655044">
    <property type="component" value="Unassembled WGS sequence"/>
</dbReference>
<proteinExistence type="predicted"/>
<keyword evidence="3" id="KW-1185">Reference proteome</keyword>
<comment type="caution">
    <text evidence="2">The sequence shown here is derived from an EMBL/GenBank/DDBJ whole genome shotgun (WGS) entry which is preliminary data.</text>
</comment>
<dbReference type="EMBL" id="BOOI01000035">
    <property type="protein sequence ID" value="GIH85397.1"/>
    <property type="molecule type" value="Genomic_DNA"/>
</dbReference>
<evidence type="ECO:0000256" key="1">
    <source>
        <dbReference type="SAM" id="SignalP"/>
    </source>
</evidence>
<gene>
    <name evidence="2" type="ORF">Pro02_38050</name>
</gene>
<feature type="chain" id="PRO_5035326318" evidence="1">
    <location>
        <begin position="30"/>
        <end position="107"/>
    </location>
</feature>
<evidence type="ECO:0000313" key="2">
    <source>
        <dbReference type="EMBL" id="GIH85397.1"/>
    </source>
</evidence>
<name>A0A8J3WE02_PLARO</name>
<evidence type="ECO:0000313" key="3">
    <source>
        <dbReference type="Proteomes" id="UP000655044"/>
    </source>
</evidence>
<protein>
    <submittedName>
        <fullName evidence="2">Uncharacterized protein</fullName>
    </submittedName>
</protein>
<dbReference type="AlphaFoldDB" id="A0A8J3WE02"/>
<sequence>MRAKSTFVRTALLAGGLIVTVLVPTSAAAATSATSATTTTTSGTQTAFACATPCDWYSGSVSTRITALKLAEQRAVYLMQIGYTIMTTEAQAQADASSWRGHVRYHG</sequence>
<keyword evidence="1" id="KW-0732">Signal</keyword>
<feature type="signal peptide" evidence="1">
    <location>
        <begin position="1"/>
        <end position="29"/>
    </location>
</feature>